<proteinExistence type="predicted"/>
<reference evidence="2" key="1">
    <citation type="submission" date="2018-11" db="EMBL/GenBank/DDBJ databases">
        <authorList>
            <consortium name="Pathogen Informatics"/>
        </authorList>
    </citation>
    <scope>NUCLEOTIDE SEQUENCE</scope>
</reference>
<evidence type="ECO:0000256" key="1">
    <source>
        <dbReference type="SAM" id="MobiDB-lite"/>
    </source>
</evidence>
<organism evidence="2 3">
    <name type="scientific">Protopolystoma xenopodis</name>
    <dbReference type="NCBI Taxonomy" id="117903"/>
    <lineage>
        <taxon>Eukaryota</taxon>
        <taxon>Metazoa</taxon>
        <taxon>Spiralia</taxon>
        <taxon>Lophotrochozoa</taxon>
        <taxon>Platyhelminthes</taxon>
        <taxon>Monogenea</taxon>
        <taxon>Polyopisthocotylea</taxon>
        <taxon>Polystomatidea</taxon>
        <taxon>Polystomatidae</taxon>
        <taxon>Protopolystoma</taxon>
    </lineage>
</organism>
<protein>
    <submittedName>
        <fullName evidence="2">Uncharacterized protein</fullName>
    </submittedName>
</protein>
<feature type="compositionally biased region" description="Basic and acidic residues" evidence="1">
    <location>
        <begin position="50"/>
        <end position="59"/>
    </location>
</feature>
<evidence type="ECO:0000313" key="2">
    <source>
        <dbReference type="EMBL" id="VEL35735.1"/>
    </source>
</evidence>
<sequence>MLPSWVDWEEKKSITELEGRFWGEGEERGESGSFGTANKRVLLTRMQHEALRRSAERVSRQHRTGTTRR</sequence>
<gene>
    <name evidence="2" type="ORF">PXEA_LOCUS29175</name>
</gene>
<evidence type="ECO:0000313" key="3">
    <source>
        <dbReference type="Proteomes" id="UP000784294"/>
    </source>
</evidence>
<name>A0A448XFT5_9PLAT</name>
<dbReference type="EMBL" id="CAAALY010250523">
    <property type="protein sequence ID" value="VEL35735.1"/>
    <property type="molecule type" value="Genomic_DNA"/>
</dbReference>
<comment type="caution">
    <text evidence="2">The sequence shown here is derived from an EMBL/GenBank/DDBJ whole genome shotgun (WGS) entry which is preliminary data.</text>
</comment>
<keyword evidence="3" id="KW-1185">Reference proteome</keyword>
<dbReference type="AlphaFoldDB" id="A0A448XFT5"/>
<feature type="region of interest" description="Disordered" evidence="1">
    <location>
        <begin position="50"/>
        <end position="69"/>
    </location>
</feature>
<accession>A0A448XFT5</accession>
<dbReference type="Proteomes" id="UP000784294">
    <property type="component" value="Unassembled WGS sequence"/>
</dbReference>
<feature type="compositionally biased region" description="Basic residues" evidence="1">
    <location>
        <begin position="60"/>
        <end position="69"/>
    </location>
</feature>